<dbReference type="SMART" id="SM00271">
    <property type="entry name" value="DnaJ"/>
    <property type="match status" value="1"/>
</dbReference>
<proteinExistence type="predicted"/>
<dbReference type="PRINTS" id="PR00625">
    <property type="entry name" value="JDOMAIN"/>
</dbReference>
<feature type="compositionally biased region" description="Polar residues" evidence="1">
    <location>
        <begin position="204"/>
        <end position="218"/>
    </location>
</feature>
<feature type="compositionally biased region" description="Polar residues" evidence="1">
    <location>
        <begin position="148"/>
        <end position="161"/>
    </location>
</feature>
<evidence type="ECO:0000313" key="3">
    <source>
        <dbReference type="EMBL" id="KAG6415859.1"/>
    </source>
</evidence>
<keyword evidence="4" id="KW-1185">Reference proteome</keyword>
<dbReference type="SUPFAM" id="SSF46565">
    <property type="entry name" value="Chaperone J-domain"/>
    <property type="match status" value="1"/>
</dbReference>
<sequence length="218" mass="24066">MAAGEGRNCDFYGVMGLKKECTPTELRNAYKKLALKWHPDRCSASANHKFVEEAKKKFQDIQQAYSVLSDSNKRFLYDVGVYNSDDDDDEDGMGDFLSEMAAMMNQNKSNERNESFEDLQVLFHDIFQSDADILDSSSGANTRASSSEASSNTNKRSCSEMSSRKFTTESTQLGGFCVRAEHQQNAGGETMARGSSRRDGGKQKISTGHDVSSRGISA</sequence>
<dbReference type="Gene3D" id="1.10.287.110">
    <property type="entry name" value="DnaJ domain"/>
    <property type="match status" value="1"/>
</dbReference>
<evidence type="ECO:0000313" key="4">
    <source>
        <dbReference type="Proteomes" id="UP000298416"/>
    </source>
</evidence>
<dbReference type="Pfam" id="PF00226">
    <property type="entry name" value="DnaJ"/>
    <property type="match status" value="1"/>
</dbReference>
<dbReference type="PANTHER" id="PTHR44743">
    <property type="entry name" value="PUTATIVE, EXPRESSED-RELATED"/>
    <property type="match status" value="1"/>
</dbReference>
<protein>
    <recommendedName>
        <fullName evidence="2">J domain-containing protein</fullName>
    </recommendedName>
</protein>
<evidence type="ECO:0000256" key="1">
    <source>
        <dbReference type="SAM" id="MobiDB-lite"/>
    </source>
</evidence>
<reference evidence="3" key="1">
    <citation type="submission" date="2018-01" db="EMBL/GenBank/DDBJ databases">
        <authorList>
            <person name="Mao J.F."/>
        </authorList>
    </citation>
    <scope>NUCLEOTIDE SEQUENCE</scope>
    <source>
        <strain evidence="3">Huo1</strain>
        <tissue evidence="3">Leaf</tissue>
    </source>
</reference>
<dbReference type="PROSITE" id="PS50076">
    <property type="entry name" value="DNAJ_2"/>
    <property type="match status" value="1"/>
</dbReference>
<feature type="region of interest" description="Disordered" evidence="1">
    <location>
        <begin position="135"/>
        <end position="218"/>
    </location>
</feature>
<dbReference type="InterPro" id="IPR036869">
    <property type="entry name" value="J_dom_sf"/>
</dbReference>
<dbReference type="OrthoDB" id="10250354at2759"/>
<accession>A0A8X8ZTT6</accession>
<name>A0A8X8ZTT6_SALSN</name>
<feature type="compositionally biased region" description="Low complexity" evidence="1">
    <location>
        <begin position="136"/>
        <end position="147"/>
    </location>
</feature>
<dbReference type="Proteomes" id="UP000298416">
    <property type="component" value="Unassembled WGS sequence"/>
</dbReference>
<comment type="caution">
    <text evidence="3">The sequence shown here is derived from an EMBL/GenBank/DDBJ whole genome shotgun (WGS) entry which is preliminary data.</text>
</comment>
<reference evidence="3" key="2">
    <citation type="submission" date="2020-08" db="EMBL/GenBank/DDBJ databases">
        <title>Plant Genome Project.</title>
        <authorList>
            <person name="Zhang R.-G."/>
        </authorList>
    </citation>
    <scope>NUCLEOTIDE SEQUENCE</scope>
    <source>
        <strain evidence="3">Huo1</strain>
        <tissue evidence="3">Leaf</tissue>
    </source>
</reference>
<feature type="domain" description="J" evidence="2">
    <location>
        <begin position="10"/>
        <end position="81"/>
    </location>
</feature>
<organism evidence="3">
    <name type="scientific">Salvia splendens</name>
    <name type="common">Scarlet sage</name>
    <dbReference type="NCBI Taxonomy" id="180675"/>
    <lineage>
        <taxon>Eukaryota</taxon>
        <taxon>Viridiplantae</taxon>
        <taxon>Streptophyta</taxon>
        <taxon>Embryophyta</taxon>
        <taxon>Tracheophyta</taxon>
        <taxon>Spermatophyta</taxon>
        <taxon>Magnoliopsida</taxon>
        <taxon>eudicotyledons</taxon>
        <taxon>Gunneridae</taxon>
        <taxon>Pentapetalae</taxon>
        <taxon>asterids</taxon>
        <taxon>lamiids</taxon>
        <taxon>Lamiales</taxon>
        <taxon>Lamiaceae</taxon>
        <taxon>Nepetoideae</taxon>
        <taxon>Mentheae</taxon>
        <taxon>Salviinae</taxon>
        <taxon>Salvia</taxon>
        <taxon>Salvia subgen. Calosphace</taxon>
        <taxon>core Calosphace</taxon>
    </lineage>
</organism>
<evidence type="ECO:0000259" key="2">
    <source>
        <dbReference type="PROSITE" id="PS50076"/>
    </source>
</evidence>
<dbReference type="EMBL" id="PNBA02000008">
    <property type="protein sequence ID" value="KAG6415859.1"/>
    <property type="molecule type" value="Genomic_DNA"/>
</dbReference>
<dbReference type="CDD" id="cd06257">
    <property type="entry name" value="DnaJ"/>
    <property type="match status" value="1"/>
</dbReference>
<gene>
    <name evidence="3" type="ORF">SASPL_123278</name>
</gene>
<dbReference type="InterPro" id="IPR001623">
    <property type="entry name" value="DnaJ_domain"/>
</dbReference>
<dbReference type="AlphaFoldDB" id="A0A8X8ZTT6"/>
<dbReference type="PANTHER" id="PTHR44743:SF5">
    <property type="entry name" value="CHAPERONE DNAJ-DOMAIN SUPERFAMILY PROTEIN"/>
    <property type="match status" value="1"/>
</dbReference>